<dbReference type="InterPro" id="IPR025997">
    <property type="entry name" value="SBP_2_dom"/>
</dbReference>
<accession>A0ABV1YBW1</accession>
<dbReference type="PANTHER" id="PTHR30036:SF7">
    <property type="entry name" value="ABC TRANSPORTER PERIPLASMIC-BINDING PROTEIN YPHF"/>
    <property type="match status" value="1"/>
</dbReference>
<evidence type="ECO:0000256" key="1">
    <source>
        <dbReference type="ARBA" id="ARBA00004418"/>
    </source>
</evidence>
<dbReference type="Pfam" id="PF13407">
    <property type="entry name" value="Peripla_BP_4"/>
    <property type="match status" value="1"/>
</dbReference>
<evidence type="ECO:0000256" key="3">
    <source>
        <dbReference type="SAM" id="SignalP"/>
    </source>
</evidence>
<keyword evidence="6" id="KW-1185">Reference proteome</keyword>
<comment type="similarity">
    <text evidence="2">Belongs to the bacterial solute-binding protein 2 family.</text>
</comment>
<dbReference type="EMBL" id="JAMYPJ010000006">
    <property type="protein sequence ID" value="MER8932608.1"/>
    <property type="molecule type" value="Genomic_DNA"/>
</dbReference>
<comment type="subcellular location">
    <subcellularLocation>
        <location evidence="1">Periplasm</location>
    </subcellularLocation>
</comment>
<evidence type="ECO:0000259" key="4">
    <source>
        <dbReference type="Pfam" id="PF13407"/>
    </source>
</evidence>
<reference evidence="5 6" key="1">
    <citation type="journal article" date="2024" name="Proc. Natl. Acad. Sci. U.S.A.">
        <title>The evolutionary genomics of adaptation to stress in wild rhizobium bacteria.</title>
        <authorList>
            <person name="Kehlet-Delgado H."/>
            <person name="Montoya A.P."/>
            <person name="Jensen K.T."/>
            <person name="Wendlandt C.E."/>
            <person name="Dexheimer C."/>
            <person name="Roberts M."/>
            <person name="Torres Martinez L."/>
            <person name="Friesen M.L."/>
            <person name="Griffitts J.S."/>
            <person name="Porter S.S."/>
        </authorList>
    </citation>
    <scope>NUCLEOTIDE SEQUENCE [LARGE SCALE GENOMIC DNA]</scope>
    <source>
        <strain evidence="5 6">M0729</strain>
    </source>
</reference>
<feature type="signal peptide" evidence="3">
    <location>
        <begin position="1"/>
        <end position="25"/>
    </location>
</feature>
<feature type="chain" id="PRO_5047025819" evidence="3">
    <location>
        <begin position="26"/>
        <end position="327"/>
    </location>
</feature>
<dbReference type="RefSeq" id="WP_287273488.1">
    <property type="nucleotide sequence ID" value="NZ_JAMYMY010000005.1"/>
</dbReference>
<comment type="caution">
    <text evidence="5">The sequence shown here is derived from an EMBL/GenBank/DDBJ whole genome shotgun (WGS) entry which is preliminary data.</text>
</comment>
<dbReference type="Gene3D" id="3.40.50.2300">
    <property type="match status" value="2"/>
</dbReference>
<evidence type="ECO:0000313" key="5">
    <source>
        <dbReference type="EMBL" id="MER8932608.1"/>
    </source>
</evidence>
<dbReference type="SUPFAM" id="SSF53822">
    <property type="entry name" value="Periplasmic binding protein-like I"/>
    <property type="match status" value="1"/>
</dbReference>
<sequence>MRITKAIGATIALSILLGLAPAARAADADHKDEWSKINILFVPWSQSSNPFFEAVISGAKDAAAQQGVNLDVQFGEEDQQHQLGILETGIANKVTGIAVNISDDNAYIDVLCNAMKQNIPVVTFNIDDSRHGAAGSTCRLAFMGQNFADAGYVLGKRMIEEHHLKKGDVVFTPVEAPQATYAVQRHAGVQKALEEIGATSEILGTGNDHAQALNLMTQYLLGHPKTSAVIGLGQTPTSQAVQSIKDAGLKIPSAGFDVSKEILDNIANGELTAAVDQQPYSQGYYAVTQLALYLKYGLYPSEMDTGGKGLIDKTNYKLAEKWAGPVR</sequence>
<dbReference type="InterPro" id="IPR028082">
    <property type="entry name" value="Peripla_BP_I"/>
</dbReference>
<proteinExistence type="inferred from homology"/>
<protein>
    <submittedName>
        <fullName evidence="5">Substrate-binding domain-containing protein</fullName>
    </submittedName>
</protein>
<gene>
    <name evidence="5" type="ORF">NKI33_06490</name>
</gene>
<dbReference type="InterPro" id="IPR050555">
    <property type="entry name" value="Bact_Solute-Bind_Prot2"/>
</dbReference>
<keyword evidence="3" id="KW-0732">Signal</keyword>
<feature type="domain" description="Periplasmic binding protein" evidence="4">
    <location>
        <begin position="41"/>
        <end position="295"/>
    </location>
</feature>
<organism evidence="5 6">
    <name type="scientific">Mesorhizobium opportunistum</name>
    <dbReference type="NCBI Taxonomy" id="593909"/>
    <lineage>
        <taxon>Bacteria</taxon>
        <taxon>Pseudomonadati</taxon>
        <taxon>Pseudomonadota</taxon>
        <taxon>Alphaproteobacteria</taxon>
        <taxon>Hyphomicrobiales</taxon>
        <taxon>Phyllobacteriaceae</taxon>
        <taxon>Mesorhizobium</taxon>
    </lineage>
</organism>
<dbReference type="PANTHER" id="PTHR30036">
    <property type="entry name" value="D-XYLOSE-BINDING PERIPLASMIC PROTEIN"/>
    <property type="match status" value="1"/>
</dbReference>
<name>A0ABV1YBW1_9HYPH</name>
<evidence type="ECO:0000313" key="6">
    <source>
        <dbReference type="Proteomes" id="UP001464387"/>
    </source>
</evidence>
<evidence type="ECO:0000256" key="2">
    <source>
        <dbReference type="ARBA" id="ARBA00007639"/>
    </source>
</evidence>
<dbReference type="Proteomes" id="UP001464387">
    <property type="component" value="Unassembled WGS sequence"/>
</dbReference>